<evidence type="ECO:0000256" key="2">
    <source>
        <dbReference type="SAM" id="SignalP"/>
    </source>
</evidence>
<protein>
    <recommendedName>
        <fullName evidence="5">DUF1795 domain-containing protein</fullName>
    </recommendedName>
</protein>
<feature type="signal peptide" evidence="2">
    <location>
        <begin position="1"/>
        <end position="22"/>
    </location>
</feature>
<gene>
    <name evidence="3" type="ORF">ET996_12195</name>
</gene>
<evidence type="ECO:0008006" key="5">
    <source>
        <dbReference type="Google" id="ProtNLM"/>
    </source>
</evidence>
<name>A0A4Q9KIS1_PROTD</name>
<accession>A0A4Q9KIS1</accession>
<evidence type="ECO:0000313" key="4">
    <source>
        <dbReference type="Proteomes" id="UP000291933"/>
    </source>
</evidence>
<dbReference type="AlphaFoldDB" id="A0A4Q9KIS1"/>
<dbReference type="RefSeq" id="WP_131172838.1">
    <property type="nucleotide sequence ID" value="NZ_FXTL01000017.1"/>
</dbReference>
<feature type="region of interest" description="Disordered" evidence="1">
    <location>
        <begin position="26"/>
        <end position="60"/>
    </location>
</feature>
<feature type="chain" id="PRO_5038576732" description="DUF1795 domain-containing protein" evidence="2">
    <location>
        <begin position="23"/>
        <end position="205"/>
    </location>
</feature>
<dbReference type="EMBL" id="SDMR01000017">
    <property type="protein sequence ID" value="TBT93201.1"/>
    <property type="molecule type" value="Genomic_DNA"/>
</dbReference>
<comment type="caution">
    <text evidence="3">The sequence shown here is derived from an EMBL/GenBank/DDBJ whole genome shotgun (WGS) entry which is preliminary data.</text>
</comment>
<proteinExistence type="predicted"/>
<evidence type="ECO:0000256" key="1">
    <source>
        <dbReference type="SAM" id="MobiDB-lite"/>
    </source>
</evidence>
<feature type="compositionally biased region" description="Low complexity" evidence="1">
    <location>
        <begin position="36"/>
        <end position="58"/>
    </location>
</feature>
<evidence type="ECO:0000313" key="3">
    <source>
        <dbReference type="EMBL" id="TBT93201.1"/>
    </source>
</evidence>
<sequence>MNRSLRTLAVATLAVASLAGCATVKPASTVPPTGWPDAPATSRTPAPATPTAPAKTPAFVEPTQKITRAGFVIPVPTGYVDATALVSDAPTTGATQLVAFLRSPGQHTITVQTVATDKQDFASFLTWYVTAQNAGTEASVTAQKDAKVGGLQGAEITLKASDDGGLSTLFVAMRSPGSLITVSGASDSEPQRRALEAVATWLATA</sequence>
<reference evidence="3 4" key="1">
    <citation type="submission" date="2019-01" db="EMBL/GenBank/DDBJ databases">
        <title>Lactibacter flavus gen. nov., sp. nov., a novel bacterium of the family Propionibacteriaceae isolated from raw milk and dairy products.</title>
        <authorList>
            <person name="Huptas C."/>
            <person name="Wenning M."/>
            <person name="Breitenwieser F."/>
            <person name="Doll E."/>
            <person name="Von Neubeck M."/>
            <person name="Busse H.-J."/>
            <person name="Scherer S."/>
        </authorList>
    </citation>
    <scope>NUCLEOTIDE SEQUENCE [LARGE SCALE GENOMIC DNA]</scope>
    <source>
        <strain evidence="3 4">DSM 22130</strain>
    </source>
</reference>
<keyword evidence="4" id="KW-1185">Reference proteome</keyword>
<keyword evidence="2" id="KW-0732">Signal</keyword>
<dbReference type="PROSITE" id="PS51257">
    <property type="entry name" value="PROKAR_LIPOPROTEIN"/>
    <property type="match status" value="1"/>
</dbReference>
<organism evidence="3 4">
    <name type="scientific">Propioniciclava tarda</name>
    <dbReference type="NCBI Taxonomy" id="433330"/>
    <lineage>
        <taxon>Bacteria</taxon>
        <taxon>Bacillati</taxon>
        <taxon>Actinomycetota</taxon>
        <taxon>Actinomycetes</taxon>
        <taxon>Propionibacteriales</taxon>
        <taxon>Propionibacteriaceae</taxon>
        <taxon>Propioniciclava</taxon>
    </lineage>
</organism>
<dbReference type="Proteomes" id="UP000291933">
    <property type="component" value="Unassembled WGS sequence"/>
</dbReference>